<dbReference type="Gene3D" id="3.90.550.10">
    <property type="entry name" value="Spore Coat Polysaccharide Biosynthesis Protein SpsA, Chain A"/>
    <property type="match status" value="1"/>
</dbReference>
<keyword evidence="12 15" id="KW-0472">Membrane</keyword>
<dbReference type="InterPro" id="IPR052463">
    <property type="entry name" value="O-linked_mannose_GnT"/>
</dbReference>
<comment type="caution">
    <text evidence="17">The sequence shown here is derived from an EMBL/GenBank/DDBJ whole genome shotgun (WGS) entry which is preliminary data.</text>
</comment>
<evidence type="ECO:0000256" key="4">
    <source>
        <dbReference type="ARBA" id="ARBA00006492"/>
    </source>
</evidence>
<keyword evidence="8" id="KW-0479">Metal-binding</keyword>
<dbReference type="GO" id="GO:0047223">
    <property type="term" value="F:beta-1,3-galactosyl-O-glycosyl-glycoprotein beta-1,3-N-acetylglucosaminyltransferase activity"/>
    <property type="evidence" value="ECO:0007669"/>
    <property type="project" value="TreeGrafter"/>
</dbReference>
<gene>
    <name evidence="17" type="ORF">EDS130_LOCUS10606</name>
    <name evidence="18" type="ORF">XAT740_LOCUS14500</name>
</gene>
<dbReference type="UniPathway" id="UPA00378"/>
<evidence type="ECO:0000256" key="15">
    <source>
        <dbReference type="SAM" id="Phobius"/>
    </source>
</evidence>
<evidence type="ECO:0000256" key="9">
    <source>
        <dbReference type="ARBA" id="ARBA00022968"/>
    </source>
</evidence>
<evidence type="ECO:0000256" key="8">
    <source>
        <dbReference type="ARBA" id="ARBA00022723"/>
    </source>
</evidence>
<comment type="pathway">
    <text evidence="3">Protein modification; protein glycosylation.</text>
</comment>
<keyword evidence="6" id="KW-0808">Transferase</keyword>
<keyword evidence="10 15" id="KW-1133">Transmembrane helix</keyword>
<evidence type="ECO:0000256" key="7">
    <source>
        <dbReference type="ARBA" id="ARBA00022692"/>
    </source>
</evidence>
<keyword evidence="13" id="KW-0464">Manganese</keyword>
<dbReference type="PROSITE" id="PS52031">
    <property type="entry name" value="GG_LECTIN"/>
    <property type="match status" value="2"/>
</dbReference>
<keyword evidence="7 15" id="KW-0812">Transmembrane</keyword>
<comment type="subcellular location">
    <subcellularLocation>
        <location evidence="2">Golgi apparatus membrane</location>
        <topology evidence="2">Single-pass type II membrane protein</topology>
    </subcellularLocation>
</comment>
<evidence type="ECO:0000259" key="16">
    <source>
        <dbReference type="Pfam" id="PF15711"/>
    </source>
</evidence>
<keyword evidence="5" id="KW-0328">Glycosyltransferase</keyword>
<accession>A0A814APQ1</accession>
<reference evidence="17" key="1">
    <citation type="submission" date="2021-02" db="EMBL/GenBank/DDBJ databases">
        <authorList>
            <person name="Nowell W R."/>
        </authorList>
    </citation>
    <scope>NUCLEOTIDE SEQUENCE</scope>
</reference>
<feature type="domain" description="ILEI/PANDER" evidence="16">
    <location>
        <begin position="316"/>
        <end position="402"/>
    </location>
</feature>
<evidence type="ECO:0000256" key="10">
    <source>
        <dbReference type="ARBA" id="ARBA00022989"/>
    </source>
</evidence>
<evidence type="ECO:0000256" key="6">
    <source>
        <dbReference type="ARBA" id="ARBA00022679"/>
    </source>
</evidence>
<dbReference type="SUPFAM" id="SSF53448">
    <property type="entry name" value="Nucleotide-diphospho-sugar transferases"/>
    <property type="match status" value="1"/>
</dbReference>
<sequence>MRKIKRLLHKFFGGVGNFFAIIILVSITAIFVNTYVLSTRESSSALRSKNSQEPSLGSNETRQSSMQAISRPTTVDPGCEINEKCSSDSFAFKVTSGDGLSKYPSICFNNKLLLDKSLKDSKVGRGLNIVVINSTTFDVKLTETFDTYLEETFFLRALRLNLTDGDIVIMASFDEITSGLREASIALLEKYGSQTIKLVKYRDSFVMLGQKGIPRGKAIEMHVKKGGREYAAAARIAGCATFPLGKITPMVLPNVEIHKQGNITIGTSIENCGLTEVCKSDEFSVHVYTGKDNNDEPKICVNGQYVISKGINNAGRGLNIAVVSHNKEVIRIGHFDTWQDDSTNLEIFLENLEDDAIIIVVTFDEASSKLSQHSRNLFFDLGSATIQNLKYRDVWVLIGQKGINGFSPFEEISYAGTGFAYAPPIDKKICVPKKLRGQPIRPDPIPYRNDLRRDFCSRYEDYGDFCSETNVDKSLSAVPLLNRTLEDNPIYSTPILVIAGTSSNALRMCLETILMQPGVNAVNVIVAIDEKSTELSALVQLFGFKNLTLPSTTNYMEFYEKAMKRTWDLYLKSDKLIVIEENLLLSPDFLYTLALLSEVFRKDKSIDAIQMWNPNSFDIVNGSIELIYRVDDFYGLGYLMKRSFYDKSIKDSFKQCCSKRVWEKWSFSDLTSSFLMPDVSRVFRRPFDENEADRQKSTETLFNQKRRTNLDPFPPLSNIDTLRQNKYDETIKTSLSSATLLKSLDKCSSINTYMHNLIQNQNISHIFKHVYSQQSVADVSSLLPVLPCFGLLPQEVFGLYHGVLRFSSNNNSFYLVGSKSPLLNTKS</sequence>
<evidence type="ECO:0000313" key="19">
    <source>
        <dbReference type="Proteomes" id="UP000663828"/>
    </source>
</evidence>
<evidence type="ECO:0000256" key="2">
    <source>
        <dbReference type="ARBA" id="ARBA00004323"/>
    </source>
</evidence>
<dbReference type="GO" id="GO:0046872">
    <property type="term" value="F:metal ion binding"/>
    <property type="evidence" value="ECO:0007669"/>
    <property type="project" value="UniProtKB-KW"/>
</dbReference>
<evidence type="ECO:0000256" key="5">
    <source>
        <dbReference type="ARBA" id="ARBA00022676"/>
    </source>
</evidence>
<evidence type="ECO:0000256" key="12">
    <source>
        <dbReference type="ARBA" id="ARBA00023136"/>
    </source>
</evidence>
<dbReference type="EMBL" id="CAJNOJ010000037">
    <property type="protein sequence ID" value="CAF0917828.1"/>
    <property type="molecule type" value="Genomic_DNA"/>
</dbReference>
<feature type="compositionally biased region" description="Polar residues" evidence="14">
    <location>
        <begin position="47"/>
        <end position="73"/>
    </location>
</feature>
<comment type="cofactor">
    <cofactor evidence="1">
        <name>Mn(2+)</name>
        <dbReference type="ChEBI" id="CHEBI:29035"/>
    </cofactor>
</comment>
<keyword evidence="11" id="KW-0333">Golgi apparatus</keyword>
<organism evidence="17 20">
    <name type="scientific">Adineta ricciae</name>
    <name type="common">Rotifer</name>
    <dbReference type="NCBI Taxonomy" id="249248"/>
    <lineage>
        <taxon>Eukaryota</taxon>
        <taxon>Metazoa</taxon>
        <taxon>Spiralia</taxon>
        <taxon>Gnathifera</taxon>
        <taxon>Rotifera</taxon>
        <taxon>Eurotatoria</taxon>
        <taxon>Bdelloidea</taxon>
        <taxon>Adinetida</taxon>
        <taxon>Adinetidae</taxon>
        <taxon>Adineta</taxon>
    </lineage>
</organism>
<proteinExistence type="inferred from homology"/>
<dbReference type="Pfam" id="PF03071">
    <property type="entry name" value="GNT-I"/>
    <property type="match status" value="1"/>
</dbReference>
<evidence type="ECO:0000256" key="14">
    <source>
        <dbReference type="SAM" id="MobiDB-lite"/>
    </source>
</evidence>
<dbReference type="Proteomes" id="UP000663852">
    <property type="component" value="Unassembled WGS sequence"/>
</dbReference>
<dbReference type="Proteomes" id="UP000663828">
    <property type="component" value="Unassembled WGS sequence"/>
</dbReference>
<keyword evidence="9" id="KW-0735">Signal-anchor</keyword>
<dbReference type="AlphaFoldDB" id="A0A814APQ1"/>
<evidence type="ECO:0000256" key="3">
    <source>
        <dbReference type="ARBA" id="ARBA00004922"/>
    </source>
</evidence>
<feature type="transmembrane region" description="Helical" evidence="15">
    <location>
        <begin position="12"/>
        <end position="37"/>
    </location>
</feature>
<dbReference type="PANTHER" id="PTHR46396:SF2">
    <property type="entry name" value="ILEI_PANDER DOMAIN-CONTAINING PROTEIN"/>
    <property type="match status" value="1"/>
</dbReference>
<dbReference type="OrthoDB" id="440755at2759"/>
<evidence type="ECO:0000256" key="13">
    <source>
        <dbReference type="ARBA" id="ARBA00023211"/>
    </source>
</evidence>
<dbReference type="InterPro" id="IPR004139">
    <property type="entry name" value="Glyco_trans_13"/>
</dbReference>
<evidence type="ECO:0000256" key="1">
    <source>
        <dbReference type="ARBA" id="ARBA00001936"/>
    </source>
</evidence>
<dbReference type="EMBL" id="CAJNOR010000872">
    <property type="protein sequence ID" value="CAF1026141.1"/>
    <property type="molecule type" value="Genomic_DNA"/>
</dbReference>
<dbReference type="GO" id="GO:0016266">
    <property type="term" value="P:protein O-linked glycosylation via N-acetyl-galactosamine"/>
    <property type="evidence" value="ECO:0007669"/>
    <property type="project" value="TreeGrafter"/>
</dbReference>
<evidence type="ECO:0000313" key="18">
    <source>
        <dbReference type="EMBL" id="CAF1026141.1"/>
    </source>
</evidence>
<comment type="similarity">
    <text evidence="4">Belongs to the glycosyltransferase 13 family.</text>
</comment>
<protein>
    <recommendedName>
        <fullName evidence="16">ILEI/PANDER domain-containing protein</fullName>
    </recommendedName>
</protein>
<keyword evidence="19" id="KW-1185">Reference proteome</keyword>
<dbReference type="InterPro" id="IPR029044">
    <property type="entry name" value="Nucleotide-diphossugar_trans"/>
</dbReference>
<name>A0A814APQ1_ADIRI</name>
<evidence type="ECO:0000256" key="11">
    <source>
        <dbReference type="ARBA" id="ARBA00023034"/>
    </source>
</evidence>
<evidence type="ECO:0000313" key="20">
    <source>
        <dbReference type="Proteomes" id="UP000663852"/>
    </source>
</evidence>
<dbReference type="GO" id="GO:0000139">
    <property type="term" value="C:Golgi membrane"/>
    <property type="evidence" value="ECO:0007669"/>
    <property type="project" value="UniProtKB-SubCell"/>
</dbReference>
<dbReference type="PANTHER" id="PTHR46396">
    <property type="entry name" value="PROTEIN O-LINKED-MANNOSE BETA-1,2-N-ACETYLGLUCOSAMINYLTRANSFERASE 1"/>
    <property type="match status" value="1"/>
</dbReference>
<evidence type="ECO:0000313" key="17">
    <source>
        <dbReference type="EMBL" id="CAF0917828.1"/>
    </source>
</evidence>
<feature type="domain" description="ILEI/PANDER" evidence="16">
    <location>
        <begin position="125"/>
        <end position="212"/>
    </location>
</feature>
<dbReference type="Pfam" id="PF15711">
    <property type="entry name" value="ILEI"/>
    <property type="match status" value="2"/>
</dbReference>
<feature type="region of interest" description="Disordered" evidence="14">
    <location>
        <begin position="47"/>
        <end position="75"/>
    </location>
</feature>
<dbReference type="InterPro" id="IPR039477">
    <property type="entry name" value="ILEI/PANDER_dom"/>
</dbReference>